<feature type="domain" description="Myb-like" evidence="9">
    <location>
        <begin position="55"/>
        <end position="105"/>
    </location>
</feature>
<keyword evidence="6" id="KW-0804">Transcription</keyword>
<dbReference type="Pfam" id="PF00249">
    <property type="entry name" value="Myb_DNA-binding"/>
    <property type="match status" value="2"/>
</dbReference>
<dbReference type="GO" id="GO:0000976">
    <property type="term" value="F:transcription cis-regulatory region binding"/>
    <property type="evidence" value="ECO:0000318"/>
    <property type="project" value="GO_Central"/>
</dbReference>
<evidence type="ECO:0000259" key="10">
    <source>
        <dbReference type="PROSITE" id="PS51294"/>
    </source>
</evidence>
<evidence type="ECO:0000313" key="12">
    <source>
        <dbReference type="Proteomes" id="UP000017836"/>
    </source>
</evidence>
<keyword evidence="12" id="KW-1185">Reference proteome</keyword>
<evidence type="ECO:0000256" key="3">
    <source>
        <dbReference type="ARBA" id="ARBA00023015"/>
    </source>
</evidence>
<dbReference type="PROSITE" id="PS51294">
    <property type="entry name" value="HTH_MYB"/>
    <property type="match status" value="2"/>
</dbReference>
<dbReference type="InterPro" id="IPR001005">
    <property type="entry name" value="SANT/Myb"/>
</dbReference>
<dbReference type="InterPro" id="IPR017930">
    <property type="entry name" value="Myb_dom"/>
</dbReference>
<evidence type="ECO:0000256" key="7">
    <source>
        <dbReference type="ARBA" id="ARBA00023242"/>
    </source>
</evidence>
<evidence type="ECO:0000313" key="11">
    <source>
        <dbReference type="EMBL" id="ERN11226.1"/>
    </source>
</evidence>
<dbReference type="eggNOG" id="KOG0048">
    <property type="taxonomic scope" value="Eukaryota"/>
</dbReference>
<evidence type="ECO:0000256" key="1">
    <source>
        <dbReference type="ARBA" id="ARBA00004123"/>
    </source>
</evidence>
<feature type="domain" description="Myb-like" evidence="9">
    <location>
        <begin position="2"/>
        <end position="54"/>
    </location>
</feature>
<dbReference type="Gramene" id="ERN11226">
    <property type="protein sequence ID" value="ERN11226"/>
    <property type="gene ID" value="AMTR_s00024p00225650"/>
</dbReference>
<keyword evidence="7" id="KW-0539">Nucleus</keyword>
<proteinExistence type="predicted"/>
<feature type="region of interest" description="Disordered" evidence="8">
    <location>
        <begin position="112"/>
        <end position="159"/>
    </location>
</feature>
<comment type="subcellular location">
    <subcellularLocation>
        <location evidence="1">Nucleus</location>
    </subcellularLocation>
</comment>
<dbReference type="InterPro" id="IPR015495">
    <property type="entry name" value="Myb_TF_plants"/>
</dbReference>
<dbReference type="Proteomes" id="UP000017836">
    <property type="component" value="Unassembled WGS sequence"/>
</dbReference>
<dbReference type="OMA" id="MRDSEPF"/>
<keyword evidence="2" id="KW-0677">Repeat</keyword>
<dbReference type="GO" id="GO:0005634">
    <property type="term" value="C:nucleus"/>
    <property type="evidence" value="ECO:0000318"/>
    <property type="project" value="GO_Central"/>
</dbReference>
<evidence type="ECO:0000259" key="9">
    <source>
        <dbReference type="PROSITE" id="PS50090"/>
    </source>
</evidence>
<keyword evidence="4" id="KW-0238">DNA-binding</keyword>
<dbReference type="FunFam" id="1.10.10.60:FF:000218">
    <property type="entry name" value="Myb transcription factor"/>
    <property type="match status" value="1"/>
</dbReference>
<feature type="domain" description="HTH myb-type" evidence="10">
    <location>
        <begin position="55"/>
        <end position="109"/>
    </location>
</feature>
<dbReference type="GO" id="GO:0030154">
    <property type="term" value="P:cell differentiation"/>
    <property type="evidence" value="ECO:0000318"/>
    <property type="project" value="GO_Central"/>
</dbReference>
<protein>
    <submittedName>
        <fullName evidence="11">Uncharacterized protein</fullName>
    </submittedName>
</protein>
<evidence type="ECO:0000256" key="8">
    <source>
        <dbReference type="SAM" id="MobiDB-lite"/>
    </source>
</evidence>
<dbReference type="AlphaFoldDB" id="W1PU71"/>
<dbReference type="FunFam" id="1.10.10.60:FF:000302">
    <property type="entry name" value="Transcription factor TT2"/>
    <property type="match status" value="1"/>
</dbReference>
<dbReference type="EMBL" id="KI392710">
    <property type="protein sequence ID" value="ERN11226.1"/>
    <property type="molecule type" value="Genomic_DNA"/>
</dbReference>
<sequence>MAKNVNKGAWTAEEDQILSQCIKTHGAKKWQSIPAKAGLKRCGKSCRLRWLNYLRPCIKRGNISEEEEDLIIRLHKLLGNRWSLIAGRLPGRTDNEIKNYWNTYLSKKLKFEKPAEDPKQRPRPKKQRLETPTMRDSEPFNMEVSSSNSGHRSNGPSDAEHKISAVQAENFKLGEDSSHAGLVKDLEVVNFGDSYEVSREEFSLDWLSNFLEADEEELGFLSSNNYLEEEYRDLIGISPLYSWTSSSFACTNHNCN</sequence>
<evidence type="ECO:0000256" key="5">
    <source>
        <dbReference type="ARBA" id="ARBA00023159"/>
    </source>
</evidence>
<keyword evidence="5" id="KW-0010">Activator</keyword>
<gene>
    <name evidence="11" type="ORF">AMTR_s00024p00225650</name>
</gene>
<evidence type="ECO:0000256" key="4">
    <source>
        <dbReference type="ARBA" id="ARBA00023125"/>
    </source>
</evidence>
<keyword evidence="3" id="KW-0805">Transcription regulation</keyword>
<dbReference type="Gene3D" id="1.10.10.60">
    <property type="entry name" value="Homeodomain-like"/>
    <property type="match status" value="2"/>
</dbReference>
<dbReference type="PANTHER" id="PTHR47999:SF107">
    <property type="entry name" value="TRANSCRIPTION FACTOR MYB114-LIKE"/>
    <property type="match status" value="1"/>
</dbReference>
<dbReference type="CDD" id="cd00167">
    <property type="entry name" value="SANT"/>
    <property type="match status" value="2"/>
</dbReference>
<dbReference type="SMART" id="SM00717">
    <property type="entry name" value="SANT"/>
    <property type="match status" value="2"/>
</dbReference>
<feature type="compositionally biased region" description="Basic and acidic residues" evidence="8">
    <location>
        <begin position="127"/>
        <end position="138"/>
    </location>
</feature>
<dbReference type="GO" id="GO:0006355">
    <property type="term" value="P:regulation of DNA-templated transcription"/>
    <property type="evidence" value="ECO:0000318"/>
    <property type="project" value="GO_Central"/>
</dbReference>
<evidence type="ECO:0000256" key="6">
    <source>
        <dbReference type="ARBA" id="ARBA00023163"/>
    </source>
</evidence>
<dbReference type="InterPro" id="IPR009057">
    <property type="entry name" value="Homeodomain-like_sf"/>
</dbReference>
<reference evidence="12" key="1">
    <citation type="journal article" date="2013" name="Science">
        <title>The Amborella genome and the evolution of flowering plants.</title>
        <authorList>
            <consortium name="Amborella Genome Project"/>
        </authorList>
    </citation>
    <scope>NUCLEOTIDE SEQUENCE [LARGE SCALE GENOMIC DNA]</scope>
</reference>
<evidence type="ECO:0000256" key="2">
    <source>
        <dbReference type="ARBA" id="ARBA00022737"/>
    </source>
</evidence>
<feature type="domain" description="HTH myb-type" evidence="10">
    <location>
        <begin position="2"/>
        <end position="54"/>
    </location>
</feature>
<feature type="compositionally biased region" description="Polar residues" evidence="8">
    <location>
        <begin position="143"/>
        <end position="156"/>
    </location>
</feature>
<dbReference type="PROSITE" id="PS50090">
    <property type="entry name" value="MYB_LIKE"/>
    <property type="match status" value="2"/>
</dbReference>
<name>W1PU71_AMBTC</name>
<organism evidence="11 12">
    <name type="scientific">Amborella trichopoda</name>
    <dbReference type="NCBI Taxonomy" id="13333"/>
    <lineage>
        <taxon>Eukaryota</taxon>
        <taxon>Viridiplantae</taxon>
        <taxon>Streptophyta</taxon>
        <taxon>Embryophyta</taxon>
        <taxon>Tracheophyta</taxon>
        <taxon>Spermatophyta</taxon>
        <taxon>Magnoliopsida</taxon>
        <taxon>Amborellales</taxon>
        <taxon>Amborellaceae</taxon>
        <taxon>Amborella</taxon>
    </lineage>
</organism>
<dbReference type="SUPFAM" id="SSF46689">
    <property type="entry name" value="Homeodomain-like"/>
    <property type="match status" value="1"/>
</dbReference>
<accession>W1PU71</accession>
<dbReference type="PANTHER" id="PTHR47999">
    <property type="entry name" value="TRANSCRIPTION FACTOR MYB8-RELATED-RELATED"/>
    <property type="match status" value="1"/>
</dbReference>
<dbReference type="HOGENOM" id="CLU_028567_6_4_1"/>